<keyword evidence="2" id="KW-1185">Reference proteome</keyword>
<protein>
    <submittedName>
        <fullName evidence="1">Uncharacterized protein</fullName>
    </submittedName>
</protein>
<dbReference type="OrthoDB" id="38587at10239"/>
<accession>Q9YUR8</accession>
<sequence length="115" mass="13161">MPFFYLVGAGSAYCERCKEVCEKRRKRSTTRTTRTKRSKPSHLQYVRYYPGTVVPVGWDGTDKPVTVTRIPDYWTYDRAVSSRQSNTVVPVNTSGENPTVVAVPRLLRKRKASDM</sequence>
<name>Q9YUR8_9ADEN</name>
<dbReference type="EMBL" id="AF074946">
    <property type="protein sequence ID" value="AAC64542.1"/>
    <property type="molecule type" value="Genomic_DNA"/>
</dbReference>
<reference evidence="1 2" key="1">
    <citation type="journal article" date="1998" name="Virology">
        <title>The complete DNA sequence and genome organization of the avian adenovirus, hemorrhagic enteritis virus.</title>
        <authorList>
            <person name="Pitcovski J."/>
            <person name="Mualem M."/>
            <person name="Rei-Koren Z."/>
            <person name="Krispel S."/>
            <person name="Gallili G."/>
            <person name="Michael A."/>
            <person name="Goldberg D."/>
        </authorList>
    </citation>
    <scope>NUCLEOTIDE SEQUENCE [LARGE SCALE GENOMIC DNA]</scope>
</reference>
<dbReference type="KEGG" id="vg:1725211"/>
<dbReference type="Proteomes" id="UP000152153">
    <property type="component" value="Segment"/>
</dbReference>
<dbReference type="RefSeq" id="NP_047382.1">
    <property type="nucleotide sequence ID" value="NC_001958.1"/>
</dbReference>
<dbReference type="GeneID" id="1725211"/>
<evidence type="ECO:0000313" key="2">
    <source>
        <dbReference type="Proteomes" id="UP000152153"/>
    </source>
</evidence>
<evidence type="ECO:0000313" key="1">
    <source>
        <dbReference type="EMBL" id="AAC64542.1"/>
    </source>
</evidence>
<proteinExistence type="predicted"/>
<organism evidence="1 2">
    <name type="scientific">Turkey adenovirus 3</name>
    <dbReference type="NCBI Taxonomy" id="41678"/>
    <lineage>
        <taxon>Viruses</taxon>
        <taxon>Varidnaviria</taxon>
        <taxon>Bamfordvirae</taxon>
        <taxon>Preplasmiviricota</taxon>
        <taxon>Polisuviricotina</taxon>
        <taxon>Pharingeaviricetes</taxon>
        <taxon>Rowavirales</taxon>
        <taxon>Adenoviridae</taxon>
        <taxon>Siadenovirus</taxon>
        <taxon>Siadenovirus gallopavotertii</taxon>
        <taxon>Turkey siadenovirus A</taxon>
    </lineage>
</organism>